<accession>A0A6L2JBX0</accession>
<dbReference type="EMBL" id="BKCJ010000583">
    <property type="protein sequence ID" value="GEU34498.1"/>
    <property type="molecule type" value="Genomic_DNA"/>
</dbReference>
<organism evidence="2">
    <name type="scientific">Tanacetum cinerariifolium</name>
    <name type="common">Dalmatian daisy</name>
    <name type="synonym">Chrysanthemum cinerariifolium</name>
    <dbReference type="NCBI Taxonomy" id="118510"/>
    <lineage>
        <taxon>Eukaryota</taxon>
        <taxon>Viridiplantae</taxon>
        <taxon>Streptophyta</taxon>
        <taxon>Embryophyta</taxon>
        <taxon>Tracheophyta</taxon>
        <taxon>Spermatophyta</taxon>
        <taxon>Magnoliopsida</taxon>
        <taxon>eudicotyledons</taxon>
        <taxon>Gunneridae</taxon>
        <taxon>Pentapetalae</taxon>
        <taxon>asterids</taxon>
        <taxon>campanulids</taxon>
        <taxon>Asterales</taxon>
        <taxon>Asteraceae</taxon>
        <taxon>Asteroideae</taxon>
        <taxon>Anthemideae</taxon>
        <taxon>Anthemidinae</taxon>
        <taxon>Tanacetum</taxon>
    </lineage>
</organism>
<feature type="region of interest" description="Disordered" evidence="1">
    <location>
        <begin position="161"/>
        <end position="207"/>
    </location>
</feature>
<dbReference type="AlphaFoldDB" id="A0A6L2JBX0"/>
<reference evidence="2" key="1">
    <citation type="journal article" date="2019" name="Sci. Rep.">
        <title>Draft genome of Tanacetum cinerariifolium, the natural source of mosquito coil.</title>
        <authorList>
            <person name="Yamashiro T."/>
            <person name="Shiraishi A."/>
            <person name="Satake H."/>
            <person name="Nakayama K."/>
        </authorList>
    </citation>
    <scope>NUCLEOTIDE SEQUENCE</scope>
</reference>
<name>A0A6L2JBX0_TANCI</name>
<proteinExistence type="predicted"/>
<feature type="region of interest" description="Disordered" evidence="1">
    <location>
        <begin position="479"/>
        <end position="509"/>
    </location>
</feature>
<feature type="compositionally biased region" description="Acidic residues" evidence="1">
    <location>
        <begin position="264"/>
        <end position="306"/>
    </location>
</feature>
<protein>
    <submittedName>
        <fullName evidence="2">Uncharacterized protein</fullName>
    </submittedName>
</protein>
<feature type="region of interest" description="Disordered" evidence="1">
    <location>
        <begin position="222"/>
        <end position="310"/>
    </location>
</feature>
<sequence length="752" mass="85922">MHQFWSTIKKIGKTNGYKFKLDKKKCRVDTEVFCEILQICLRLHNQDFLELPSEEDLLTFIITLASVTCYLPFELIKCTSLGGRLLLSLTSVSLGKQQELTGSGNHELRSCTLKFISKIEDYQKYGALIPDGMINQDIKDSKSYKTYLDYATGEVPPKKVRKFKKPASPKLKIIPASPKEPTQKGKQVKRAAKKATTTPNNRCCHQRYSWKSKQETYKLQASGLSEGAGFKSEVPDEQTDKTEDTSKGTGVKPGVPNVSKEDSSDSDNDSWGDSEDKSDDVHNEDDNDEDDDNDDDNGNDDDGSSDAEDRFVQEEDAHVKLTTVHDKIEGPLQSSSISSDITSKLLNLDDPSLNINSMMNTSTVPPPPPPVNPFSHLTTIPQQQTPDSTRTTTYPIMTWPKIPNFSSLFQYDQKDKEEVNVAVWLQSNKIKEEAKSENQEFINQVDSTMKAIIKEQHKSSGKSTKTDELEFKVVNTKMHQDQGNESGHIDDQPDNKAAPKHDCKPLSSIEDRGRQVVPVDYFINNDLEYMKDGSSSSKYKTSTTRTKDAKYENTKGIKDAVPTLWSPFEEMIMCSTTRLNLRDINDMLLLLVQKKLSNLDVDDRYDLGVVLRMFTRRIIILHLVKDLQLGVKSYQKKHNITRLETFRSDIPNMILYTAYKNPQRIIYQDKFQKYRLMRLDELYKFCNGTLSSVRTVLHDIASSLEIDYLPQRHWSNLEKKRSRIMIKAIDKFLFERRLMRNLEKFVGGSIRE</sequence>
<comment type="caution">
    <text evidence="2">The sequence shown here is derived from an EMBL/GenBank/DDBJ whole genome shotgun (WGS) entry which is preliminary data.</text>
</comment>
<evidence type="ECO:0000313" key="2">
    <source>
        <dbReference type="EMBL" id="GEU34498.1"/>
    </source>
</evidence>
<gene>
    <name evidence="2" type="ORF">Tci_006476</name>
</gene>
<evidence type="ECO:0000256" key="1">
    <source>
        <dbReference type="SAM" id="MobiDB-lite"/>
    </source>
</evidence>